<evidence type="ECO:0000313" key="6">
    <source>
        <dbReference type="Proteomes" id="UP000470952"/>
    </source>
</evidence>
<proteinExistence type="predicted"/>
<name>A0A6I1BM45_PHOVU</name>
<dbReference type="InterPro" id="IPR008792">
    <property type="entry name" value="PQQD"/>
</dbReference>
<accession>A0A6I1BM45</accession>
<evidence type="ECO:0000313" key="1">
    <source>
        <dbReference type="EMBL" id="KAB6658102.1"/>
    </source>
</evidence>
<dbReference type="Proteomes" id="UP000470952">
    <property type="component" value="Unassembled WGS sequence"/>
</dbReference>
<dbReference type="Proteomes" id="UP000470777">
    <property type="component" value="Unassembled WGS sequence"/>
</dbReference>
<gene>
    <name evidence="3" type="ORF">GAY17_13775</name>
    <name evidence="1" type="ORF">GAZ76_15015</name>
    <name evidence="2" type="ORF">GAZ92_12710</name>
</gene>
<organism evidence="2 5">
    <name type="scientific">Phocaeicola vulgatus</name>
    <name type="common">Bacteroides vulgatus</name>
    <dbReference type="NCBI Taxonomy" id="821"/>
    <lineage>
        <taxon>Bacteria</taxon>
        <taxon>Pseudomonadati</taxon>
        <taxon>Bacteroidota</taxon>
        <taxon>Bacteroidia</taxon>
        <taxon>Bacteroidales</taxon>
        <taxon>Bacteroidaceae</taxon>
        <taxon>Phocaeicola</taxon>
    </lineage>
</organism>
<evidence type="ECO:0000313" key="2">
    <source>
        <dbReference type="EMBL" id="KAB6691816.1"/>
    </source>
</evidence>
<dbReference type="Proteomes" id="UP000437380">
    <property type="component" value="Unassembled WGS sequence"/>
</dbReference>
<dbReference type="Gene3D" id="1.10.10.1150">
    <property type="entry name" value="Coenzyme PQQ synthesis protein D (PqqD)"/>
    <property type="match status" value="1"/>
</dbReference>
<dbReference type="AlphaFoldDB" id="A0A6I1BM45"/>
<evidence type="ECO:0000313" key="5">
    <source>
        <dbReference type="Proteomes" id="UP000470777"/>
    </source>
</evidence>
<comment type="caution">
    <text evidence="2">The sequence shown here is derived from an EMBL/GenBank/DDBJ whole genome shotgun (WGS) entry which is preliminary data.</text>
</comment>
<dbReference type="EMBL" id="WCZV01000018">
    <property type="protein sequence ID" value="KAB6698600.1"/>
    <property type="molecule type" value="Genomic_DNA"/>
</dbReference>
<dbReference type="RefSeq" id="WP_130085259.1">
    <property type="nucleotide sequence ID" value="NZ_JABDSE010000039.1"/>
</dbReference>
<evidence type="ECO:0000313" key="3">
    <source>
        <dbReference type="EMBL" id="KAB6698600.1"/>
    </source>
</evidence>
<evidence type="ECO:0000313" key="4">
    <source>
        <dbReference type="Proteomes" id="UP000437380"/>
    </source>
</evidence>
<dbReference type="InterPro" id="IPR041881">
    <property type="entry name" value="PqqD_sf"/>
</dbReference>
<dbReference type="EMBL" id="WDAG01000019">
    <property type="protein sequence ID" value="KAB6658102.1"/>
    <property type="molecule type" value="Genomic_DNA"/>
</dbReference>
<dbReference type="Pfam" id="PF05402">
    <property type="entry name" value="PqqD"/>
    <property type="match status" value="1"/>
</dbReference>
<sequence length="102" mass="11693">MESDKIKLIPKPHLKLRKIGSRHMIVEASDSCVNLTNVYSLNGTAARLWEAVCKDGCRTTGELAEELCSTYDVEYDRALRDVERQIEEWEKMGLLVRRHTGD</sequence>
<dbReference type="EMBL" id="WCZY01000017">
    <property type="protein sequence ID" value="KAB6691816.1"/>
    <property type="molecule type" value="Genomic_DNA"/>
</dbReference>
<reference evidence="4 5" key="1">
    <citation type="journal article" date="2019" name="Nat. Med.">
        <title>A library of human gut bacterial isolates paired with longitudinal multiomics data enables mechanistic microbiome research.</title>
        <authorList>
            <person name="Poyet M."/>
            <person name="Groussin M."/>
            <person name="Gibbons S.M."/>
            <person name="Avila-Pacheco J."/>
            <person name="Jiang X."/>
            <person name="Kearney S.M."/>
            <person name="Perrotta A.R."/>
            <person name="Berdy B."/>
            <person name="Zhao S."/>
            <person name="Lieberman T.D."/>
            <person name="Swanson P.K."/>
            <person name="Smith M."/>
            <person name="Roesemann S."/>
            <person name="Alexander J.E."/>
            <person name="Rich S.A."/>
            <person name="Livny J."/>
            <person name="Vlamakis H."/>
            <person name="Clish C."/>
            <person name="Bullock K."/>
            <person name="Deik A."/>
            <person name="Scott J."/>
            <person name="Pierce K.A."/>
            <person name="Xavier R.J."/>
            <person name="Alm E.J."/>
        </authorList>
    </citation>
    <scope>NUCLEOTIDE SEQUENCE [LARGE SCALE GENOMIC DNA]</scope>
    <source>
        <strain evidence="3 4">BIOML-A82</strain>
        <strain evidence="2 5">BIOML-A85</strain>
        <strain evidence="1 6">BIOML-A93</strain>
    </source>
</reference>
<protein>
    <submittedName>
        <fullName evidence="2">PqqD family protein</fullName>
    </submittedName>
</protein>